<dbReference type="PANTHER" id="PTHR30390:SF6">
    <property type="entry name" value="DNAA INITIATOR-ASSOCIATING PROTEIN DIAA"/>
    <property type="match status" value="1"/>
</dbReference>
<dbReference type="AlphaFoldDB" id="A0A498D296"/>
<name>A0A498D296_9FIRM</name>
<accession>A0A498D296</accession>
<evidence type="ECO:0000313" key="2">
    <source>
        <dbReference type="EMBL" id="RLL12761.1"/>
    </source>
</evidence>
<dbReference type="GO" id="GO:0097367">
    <property type="term" value="F:carbohydrate derivative binding"/>
    <property type="evidence" value="ECO:0007669"/>
    <property type="project" value="InterPro"/>
</dbReference>
<dbReference type="GO" id="GO:1901135">
    <property type="term" value="P:carbohydrate derivative metabolic process"/>
    <property type="evidence" value="ECO:0007669"/>
    <property type="project" value="InterPro"/>
</dbReference>
<protein>
    <submittedName>
        <fullName evidence="2">SIS domain-containing protein</fullName>
    </submittedName>
</protein>
<keyword evidence="3" id="KW-1185">Reference proteome</keyword>
<dbReference type="Pfam" id="PF01380">
    <property type="entry name" value="SIS"/>
    <property type="match status" value="1"/>
</dbReference>
<dbReference type="SUPFAM" id="SSF53697">
    <property type="entry name" value="SIS domain"/>
    <property type="match status" value="1"/>
</dbReference>
<dbReference type="EMBL" id="RCHT01000005">
    <property type="protein sequence ID" value="RLL12761.1"/>
    <property type="molecule type" value="Genomic_DNA"/>
</dbReference>
<evidence type="ECO:0000313" key="3">
    <source>
        <dbReference type="Proteomes" id="UP000276301"/>
    </source>
</evidence>
<evidence type="ECO:0000259" key="1">
    <source>
        <dbReference type="PROSITE" id="PS51464"/>
    </source>
</evidence>
<comment type="caution">
    <text evidence="2">The sequence shown here is derived from an EMBL/GenBank/DDBJ whole genome shotgun (WGS) entry which is preliminary data.</text>
</comment>
<dbReference type="PROSITE" id="PS51464">
    <property type="entry name" value="SIS"/>
    <property type="match status" value="1"/>
</dbReference>
<reference evidence="2 3" key="1">
    <citation type="submission" date="2018-10" db="EMBL/GenBank/DDBJ databases">
        <title>Anaerotruncus faecis sp. nov., isolated from human feces.</title>
        <authorList>
            <person name="Wang Y.-J."/>
        </authorList>
    </citation>
    <scope>NUCLEOTIDE SEQUENCE [LARGE SCALE GENOMIC DNA]</scope>
    <source>
        <strain evidence="2 3">22A2-44</strain>
    </source>
</reference>
<dbReference type="Gene3D" id="3.40.50.10490">
    <property type="entry name" value="Glucose-6-phosphate isomerase like protein, domain 1"/>
    <property type="match status" value="1"/>
</dbReference>
<proteinExistence type="predicted"/>
<dbReference type="Proteomes" id="UP000276301">
    <property type="component" value="Unassembled WGS sequence"/>
</dbReference>
<dbReference type="InterPro" id="IPR035461">
    <property type="entry name" value="GmhA/DiaA"/>
</dbReference>
<gene>
    <name evidence="2" type="ORF">D4A47_04950</name>
</gene>
<organism evidence="2 3">
    <name type="scientific">Anaerotruncus massiliensis</name>
    <name type="common">ex Liu et al. 2021</name>
    <dbReference type="NCBI Taxonomy" id="2321404"/>
    <lineage>
        <taxon>Bacteria</taxon>
        <taxon>Bacillati</taxon>
        <taxon>Bacillota</taxon>
        <taxon>Clostridia</taxon>
        <taxon>Eubacteriales</taxon>
        <taxon>Oscillospiraceae</taxon>
        <taxon>Anaerotruncus</taxon>
    </lineage>
</organism>
<sequence>MLKDSTRQILDTLFARYPLSCCEREVLGAFTLLHGCFTSGGKLLVCGNGGSAADSEHIVGELMKGFLLPRALTAAQSRRFEEALGSESAYLVGHLQQGLPAISLVSQSGLVTAYGNDVAPDMAFAQQVFSYARPGDLLLGITTSGASVNVLHALRTAKAVGIPSILLMGGRNRQNAALADVAVCVDESETFKVQELHLPIYHALCAAAEEELFGDS</sequence>
<dbReference type="InterPro" id="IPR050099">
    <property type="entry name" value="SIS_GmhA/DiaA_subfam"/>
</dbReference>
<dbReference type="CDD" id="cd05006">
    <property type="entry name" value="SIS_GmhA"/>
    <property type="match status" value="1"/>
</dbReference>
<dbReference type="InterPro" id="IPR046348">
    <property type="entry name" value="SIS_dom_sf"/>
</dbReference>
<feature type="domain" description="SIS" evidence="1">
    <location>
        <begin position="33"/>
        <end position="214"/>
    </location>
</feature>
<dbReference type="PANTHER" id="PTHR30390">
    <property type="entry name" value="SEDOHEPTULOSE 7-PHOSPHATE ISOMERASE / DNAA INITIATOR-ASSOCIATING FACTOR FOR REPLICATION INITIATION"/>
    <property type="match status" value="1"/>
</dbReference>
<dbReference type="InterPro" id="IPR001347">
    <property type="entry name" value="SIS_dom"/>
</dbReference>